<feature type="region of interest" description="Disordered" evidence="1">
    <location>
        <begin position="189"/>
        <end position="251"/>
    </location>
</feature>
<dbReference type="InterPro" id="IPR002035">
    <property type="entry name" value="VWF_A"/>
</dbReference>
<feature type="domain" description="VWFA" evidence="4">
    <location>
        <begin position="546"/>
        <end position="739"/>
    </location>
</feature>
<keyword evidence="2" id="KW-0812">Transmembrane</keyword>
<dbReference type="InterPro" id="IPR036465">
    <property type="entry name" value="vWFA_dom_sf"/>
</dbReference>
<feature type="compositionally biased region" description="Low complexity" evidence="1">
    <location>
        <begin position="228"/>
        <end position="246"/>
    </location>
</feature>
<accession>A0A4R6S882</accession>
<dbReference type="AlphaFoldDB" id="A0A4R6S882"/>
<dbReference type="Proteomes" id="UP000295601">
    <property type="component" value="Unassembled WGS sequence"/>
</dbReference>
<feature type="chain" id="PRO_5020181060" evidence="3">
    <location>
        <begin position="46"/>
        <end position="1165"/>
    </location>
</feature>
<dbReference type="EMBL" id="SNYA01000001">
    <property type="protein sequence ID" value="TDP95604.1"/>
    <property type="molecule type" value="Genomic_DNA"/>
</dbReference>
<dbReference type="Pfam" id="PF00092">
    <property type="entry name" value="VWA"/>
    <property type="match status" value="1"/>
</dbReference>
<gene>
    <name evidence="5" type="ORF">EDF62_0294</name>
</gene>
<protein>
    <submittedName>
        <fullName evidence="5">von Willebrand factor type A domain-containing protein</fullName>
    </submittedName>
</protein>
<name>A0A4R6S882_9MICO</name>
<dbReference type="CDD" id="cd00198">
    <property type="entry name" value="vWFA"/>
    <property type="match status" value="1"/>
</dbReference>
<evidence type="ECO:0000256" key="3">
    <source>
        <dbReference type="SAM" id="SignalP"/>
    </source>
</evidence>
<evidence type="ECO:0000259" key="4">
    <source>
        <dbReference type="PROSITE" id="PS50234"/>
    </source>
</evidence>
<dbReference type="SUPFAM" id="SSF53300">
    <property type="entry name" value="vWA-like"/>
    <property type="match status" value="1"/>
</dbReference>
<dbReference type="OrthoDB" id="134475at2"/>
<keyword evidence="2" id="KW-0472">Membrane</keyword>
<feature type="region of interest" description="Disordered" evidence="1">
    <location>
        <begin position="1"/>
        <end position="22"/>
    </location>
</feature>
<organism evidence="5 6">
    <name type="scientific">Leucobacter luti</name>
    <dbReference type="NCBI Taxonomy" id="340320"/>
    <lineage>
        <taxon>Bacteria</taxon>
        <taxon>Bacillati</taxon>
        <taxon>Actinomycetota</taxon>
        <taxon>Actinomycetes</taxon>
        <taxon>Micrococcales</taxon>
        <taxon>Microbacteriaceae</taxon>
        <taxon>Leucobacter</taxon>
    </lineage>
</organism>
<keyword evidence="2" id="KW-1133">Transmembrane helix</keyword>
<reference evidence="5 6" key="1">
    <citation type="submission" date="2019-03" db="EMBL/GenBank/DDBJ databases">
        <title>Genomic analyses of the natural microbiome of Caenorhabditis elegans.</title>
        <authorList>
            <person name="Samuel B."/>
        </authorList>
    </citation>
    <scope>NUCLEOTIDE SEQUENCE [LARGE SCALE GENOMIC DNA]</scope>
    <source>
        <strain evidence="5 6">JUb18</strain>
    </source>
</reference>
<feature type="transmembrane region" description="Helical" evidence="2">
    <location>
        <begin position="1135"/>
        <end position="1155"/>
    </location>
</feature>
<evidence type="ECO:0000313" key="6">
    <source>
        <dbReference type="Proteomes" id="UP000295601"/>
    </source>
</evidence>
<comment type="caution">
    <text evidence="5">The sequence shown here is derived from an EMBL/GenBank/DDBJ whole genome shotgun (WGS) entry which is preliminary data.</text>
</comment>
<evidence type="ECO:0000256" key="1">
    <source>
        <dbReference type="SAM" id="MobiDB-lite"/>
    </source>
</evidence>
<keyword evidence="6" id="KW-1185">Reference proteome</keyword>
<proteinExistence type="predicted"/>
<sequence length="1165" mass="117515">MGYSSVLSAQAREGSGRRAHRRRGTVFAAAATVAIALLSATPALAEQPTGAAEGTDAAAPAPAPAASVRWRAVDEAGTLQTGTSFAVSGPWDATAAATGQAPITAQVADNAGQSDYVGADLDPTPGAFELATLVDAALPALTHELAAGDTLRIRVTATAAGEHPESVWQDVAVPASTDEAVPQIVVPVADPAPEVPPTETAPPEAPVIDDPPATEPTTTPAPRPAPSAAPKAATDDASATSDAVTPFSLGPDGPGVTAPYVYWTAVDGDGALVPGATFTIEGPRTSAISWTRTVTVTDCVSAPCTGIDRDPDPGEFQVKFLTPATNPTANGVTTSSRYRVTQTAAPTGYTFNSTANTIPGSGNTGNWGGTTYDFGAYVNTKIEPGKIVVKTGGDRTGASGVTNLAGVTLLLNGGSGSPNGVRPDGVSGAGAGWALCVSDANGECTFEVPNTQSGGANRDARFWVVQRTDGAPTGWFTNPSLSTGSSDAGTATAYNFRTGTLLRSGAVYRSTANFMYAPDSTDANASGGIWAQSRNNPATPQSCGIDVALVLDLSGSVGDSIGALRSASNAFVDALVGTQSRMSLFSFSTGSPALGASQNYPALTSVSTQAQADAFKARYSAWTSTGGTNWDRGLAATASAAQTNPYDVAVVITDGKPTYYGTGPSGPGDTTRLIETENGIFSANALKATGTRVLAFGVGTGATGANNALNLRSISGPTAGTDYFQTSNYATTGGILRNLALGNCASQLTVTKMVVPTTAPAGSIAGAQPAVGGWQFTVSDPGPGITLPAPPTRVTENDGTGTVAFPLTFAGGTTSSPVTVTETQQAGYNLVPVGGQNAVCTNLVTGATVVPSGNPTNGVRVAVPNGQTVNCTIYNRAPDLSATVKVDKIWKIVDGQGAPLGTYHVPGDEGALPSGLTGQLTLSGPGTTTPTNQDWGVVRANYTATSGVSINESVTIDPAQLPGCTLTSNQLTKRGATPVTDALPAQATLTPGANTFEVTNTVTCVSQLTLLKLVEDGTASPANWDLNATGGSGVFSHTVSGSNARSAANTFAVSSAQSYTLSELPHDPAAPLAYLLDRVERCDPNPAAAGGCDWVHVDETAPVSVPIGQTAVYRFVNTPAQALDVPLTGGLSSDALGIAGAGIAGLALLVGAVTWTRRRRTESSA</sequence>
<dbReference type="SMART" id="SM00327">
    <property type="entry name" value="VWA"/>
    <property type="match status" value="1"/>
</dbReference>
<dbReference type="PROSITE" id="PS50234">
    <property type="entry name" value="VWFA"/>
    <property type="match status" value="1"/>
</dbReference>
<dbReference type="Gene3D" id="3.40.50.410">
    <property type="entry name" value="von Willebrand factor, type A domain"/>
    <property type="match status" value="1"/>
</dbReference>
<feature type="signal peptide" evidence="3">
    <location>
        <begin position="1"/>
        <end position="45"/>
    </location>
</feature>
<keyword evidence="3" id="KW-0732">Signal</keyword>
<feature type="compositionally biased region" description="Pro residues" evidence="1">
    <location>
        <begin position="193"/>
        <end position="205"/>
    </location>
</feature>
<evidence type="ECO:0000313" key="5">
    <source>
        <dbReference type="EMBL" id="TDP95604.1"/>
    </source>
</evidence>
<evidence type="ECO:0000256" key="2">
    <source>
        <dbReference type="SAM" id="Phobius"/>
    </source>
</evidence>